<evidence type="ECO:0000313" key="3">
    <source>
        <dbReference type="Proteomes" id="UP000006054"/>
    </source>
</evidence>
<evidence type="ECO:0000313" key="2">
    <source>
        <dbReference type="EMBL" id="AFM05209.1"/>
    </source>
</evidence>
<dbReference type="KEGG" id="fli:Fleli_2856"/>
<evidence type="ECO:0008006" key="4">
    <source>
        <dbReference type="Google" id="ProtNLM"/>
    </source>
</evidence>
<reference evidence="3" key="1">
    <citation type="submission" date="2012-06" db="EMBL/GenBank/DDBJ databases">
        <title>The complete genome of Flexibacter litoralis DSM 6794.</title>
        <authorList>
            <person name="Lucas S."/>
            <person name="Copeland A."/>
            <person name="Lapidus A."/>
            <person name="Glavina del Rio T."/>
            <person name="Dalin E."/>
            <person name="Tice H."/>
            <person name="Bruce D."/>
            <person name="Goodwin L."/>
            <person name="Pitluck S."/>
            <person name="Peters L."/>
            <person name="Ovchinnikova G."/>
            <person name="Lu M."/>
            <person name="Kyrpides N."/>
            <person name="Mavromatis K."/>
            <person name="Ivanova N."/>
            <person name="Brettin T."/>
            <person name="Detter J.C."/>
            <person name="Han C."/>
            <person name="Larimer F."/>
            <person name="Land M."/>
            <person name="Hauser L."/>
            <person name="Markowitz V."/>
            <person name="Cheng J.-F."/>
            <person name="Hugenholtz P."/>
            <person name="Woyke T."/>
            <person name="Wu D."/>
            <person name="Spring S."/>
            <person name="Lang E."/>
            <person name="Kopitz M."/>
            <person name="Brambilla E."/>
            <person name="Klenk H.-P."/>
            <person name="Eisen J.A."/>
        </authorList>
    </citation>
    <scope>NUCLEOTIDE SEQUENCE [LARGE SCALE GENOMIC DNA]</scope>
    <source>
        <strain evidence="3">ATCC 23117 / DSM 6794 / NBRC 15988 / NCIMB 1366 / Sio-4</strain>
    </source>
</reference>
<gene>
    <name evidence="2" type="ordered locus">Fleli_2856</name>
</gene>
<dbReference type="AlphaFoldDB" id="I4AMM4"/>
<organism evidence="2 3">
    <name type="scientific">Bernardetia litoralis (strain ATCC 23117 / DSM 6794 / NBRC 15988 / NCIMB 1366 / Fx l1 / Sio-4)</name>
    <name type="common">Flexibacter litoralis</name>
    <dbReference type="NCBI Taxonomy" id="880071"/>
    <lineage>
        <taxon>Bacteria</taxon>
        <taxon>Pseudomonadati</taxon>
        <taxon>Bacteroidota</taxon>
        <taxon>Cytophagia</taxon>
        <taxon>Cytophagales</taxon>
        <taxon>Bernardetiaceae</taxon>
        <taxon>Bernardetia</taxon>
    </lineage>
</organism>
<dbReference type="Proteomes" id="UP000006054">
    <property type="component" value="Chromosome"/>
</dbReference>
<dbReference type="OrthoDB" id="1330223at2"/>
<feature type="signal peptide" evidence="1">
    <location>
        <begin position="1"/>
        <end position="21"/>
    </location>
</feature>
<dbReference type="HOGENOM" id="CLU_1141248_0_0_10"/>
<dbReference type="EMBL" id="CP003345">
    <property type="protein sequence ID" value="AFM05209.1"/>
    <property type="molecule type" value="Genomic_DNA"/>
</dbReference>
<feature type="chain" id="PRO_5003686078" description="Oxygen tolerance" evidence="1">
    <location>
        <begin position="22"/>
        <end position="250"/>
    </location>
</feature>
<dbReference type="eggNOG" id="ENOG5032QSK">
    <property type="taxonomic scope" value="Bacteria"/>
</dbReference>
<dbReference type="RefSeq" id="WP_014798643.1">
    <property type="nucleotide sequence ID" value="NC_018018.1"/>
</dbReference>
<protein>
    <recommendedName>
        <fullName evidence="4">Oxygen tolerance</fullName>
    </recommendedName>
</protein>
<sequence precursor="true">MLKIKNILFLLFITLSYSLHAENIPTDTLKIEINNAAPRVGDKVELSFETQFLNDEIKKQLPEGAQLAKMTSVFGEPTSSKLKKIINFQKSGKYTVGPFSFEFNGTKMITNSIEVYVAEALPFEPGIWIRYVETATEKYIIVEQLLGNKSDYKKTDNGFSYTVGGVSDKDELADIILNPTEGLEIRMRNGIENTRSKGGDIFAPGLTYSFKKYLITTTEEFKGKFKLKEKHLKNLPKKIKVEIDAVEINN</sequence>
<keyword evidence="3" id="KW-1185">Reference proteome</keyword>
<keyword evidence="1" id="KW-0732">Signal</keyword>
<proteinExistence type="predicted"/>
<name>I4AMM4_BERLS</name>
<evidence type="ECO:0000256" key="1">
    <source>
        <dbReference type="SAM" id="SignalP"/>
    </source>
</evidence>
<accession>I4AMM4</accession>